<dbReference type="OrthoDB" id="510160at2"/>
<keyword evidence="2" id="KW-1185">Reference proteome</keyword>
<dbReference type="Proteomes" id="UP000008206">
    <property type="component" value="Plasmid Cy782201"/>
</dbReference>
<dbReference type="HOGENOM" id="CLU_1188362_0_0_3"/>
<accession>E0ULZ5</accession>
<evidence type="ECO:0000313" key="2">
    <source>
        <dbReference type="Proteomes" id="UP000008206"/>
    </source>
</evidence>
<geneLocation type="plasmid" evidence="1 2">
    <name>Cy782201</name>
</geneLocation>
<protein>
    <submittedName>
        <fullName evidence="1">Uncharacterized protein</fullName>
    </submittedName>
</protein>
<sequence>MNESSFLTAKAIAKLNLEESDLTDSNVNVNKMLEAFGGIAKENSFLGDFPTQLKTACKQLSQLIAWMWSSSIGTSLDEQTLKKAFNSVLKYQAFTNTLEGSDAISALLLGNNQDKNINSIGQKLEFEIPSITLKKVYEQLTKNAVPYAFTQEYVNLFYSKVNPYLGEEGIFYDFFGTENPTREPRFVVIISLPPKPELSDFTVTEEELKNWANETTSYSPPHFNPYIPISAST</sequence>
<dbReference type="KEGG" id="cyj:Cyan7822_6147"/>
<proteinExistence type="predicted"/>
<dbReference type="EMBL" id="CP002199">
    <property type="protein sequence ID" value="ADN17975.1"/>
    <property type="molecule type" value="Genomic_DNA"/>
</dbReference>
<evidence type="ECO:0000313" key="1">
    <source>
        <dbReference type="EMBL" id="ADN17975.1"/>
    </source>
</evidence>
<reference evidence="2" key="1">
    <citation type="journal article" date="2011" name="MBio">
        <title>Novel metabolic attributes of the genus Cyanothece, comprising a group of unicellular nitrogen-fixing Cyanobacteria.</title>
        <authorList>
            <person name="Bandyopadhyay A."/>
            <person name="Elvitigala T."/>
            <person name="Welsh E."/>
            <person name="Stockel J."/>
            <person name="Liberton M."/>
            <person name="Min H."/>
            <person name="Sherman L.A."/>
            <person name="Pakrasi H.B."/>
        </authorList>
    </citation>
    <scope>NUCLEOTIDE SEQUENCE [LARGE SCALE GENOMIC DNA]</scope>
    <source>
        <strain evidence="2">PCC 7822</strain>
        <plasmid evidence="2">Cy782201</plasmid>
    </source>
</reference>
<organism evidence="1 2">
    <name type="scientific">Gloeothece verrucosa (strain PCC 7822)</name>
    <name type="common">Cyanothece sp. (strain PCC 7822)</name>
    <dbReference type="NCBI Taxonomy" id="497965"/>
    <lineage>
        <taxon>Bacteria</taxon>
        <taxon>Bacillati</taxon>
        <taxon>Cyanobacteriota</taxon>
        <taxon>Cyanophyceae</taxon>
        <taxon>Oscillatoriophycideae</taxon>
        <taxon>Chroococcales</taxon>
        <taxon>Aphanothecaceae</taxon>
        <taxon>Gloeothece</taxon>
        <taxon>Gloeothece verrucosa</taxon>
    </lineage>
</organism>
<keyword evidence="1" id="KW-0614">Plasmid</keyword>
<gene>
    <name evidence="1" type="ordered locus">Cyan7822_6147</name>
</gene>
<dbReference type="AlphaFoldDB" id="E0ULZ5"/>
<name>E0ULZ5_GLOV7</name>
<dbReference type="RefSeq" id="WP_013334725.1">
    <property type="nucleotide sequence ID" value="NC_014533.1"/>
</dbReference>